<dbReference type="Gene3D" id="3.40.50.620">
    <property type="entry name" value="HUPs"/>
    <property type="match status" value="1"/>
</dbReference>
<keyword evidence="1" id="KW-0472">Membrane</keyword>
<proteinExistence type="predicted"/>
<dbReference type="RefSeq" id="WP_128564044.1">
    <property type="nucleotide sequence ID" value="NZ_BPQH01000007.1"/>
</dbReference>
<dbReference type="PROSITE" id="PS51257">
    <property type="entry name" value="PROKAR_LIPOPROTEIN"/>
    <property type="match status" value="1"/>
</dbReference>
<feature type="domain" description="DUF218" evidence="2">
    <location>
        <begin position="82"/>
        <end position="244"/>
    </location>
</feature>
<feature type="transmembrane region" description="Helical" evidence="1">
    <location>
        <begin position="40"/>
        <end position="62"/>
    </location>
</feature>
<gene>
    <name evidence="3" type="ORF">OPKNFCMD_2577</name>
</gene>
<evidence type="ECO:0000313" key="3">
    <source>
        <dbReference type="EMBL" id="GJD49842.1"/>
    </source>
</evidence>
<keyword evidence="4" id="KW-1185">Reference proteome</keyword>
<evidence type="ECO:0000313" key="4">
    <source>
        <dbReference type="Proteomes" id="UP001055167"/>
    </source>
</evidence>
<name>A0ABQ4QWS6_9HYPH</name>
<dbReference type="Proteomes" id="UP001055167">
    <property type="component" value="Unassembled WGS sequence"/>
</dbReference>
<dbReference type="PANTHER" id="PTHR30336:SF4">
    <property type="entry name" value="ENVELOPE BIOGENESIS FACTOR ELYC"/>
    <property type="match status" value="1"/>
</dbReference>
<sequence length="274" mass="28489">MFFVASKVLWFLATPSNLLLVVGLAGCGVAVLTRRRALGLGLGLASLLALGAAGLSPVPAWLGAPLEERFPAFADDGGPVAGIVVLGGAVEPEASLAHGQLVLNDAGERMIALGDLARRYPEARIVFSGGSGRLRGGASEAEIVRRHAAGLGVEPGRLLYEERSRNTRENATYSAALAAPAAGERWLLVTSAWHMPRAVGCFRRAGFPVTPYPVDYRTAGGDVPPAMAGRGLFQTDVAVREWAGLLAYHLAGYTDALFPAPNDPPATGQAAGAR</sequence>
<evidence type="ECO:0000256" key="1">
    <source>
        <dbReference type="SAM" id="Phobius"/>
    </source>
</evidence>
<organism evidence="3 4">
    <name type="scientific">Methylobacterium crusticola</name>
    <dbReference type="NCBI Taxonomy" id="1697972"/>
    <lineage>
        <taxon>Bacteria</taxon>
        <taxon>Pseudomonadati</taxon>
        <taxon>Pseudomonadota</taxon>
        <taxon>Alphaproteobacteria</taxon>
        <taxon>Hyphomicrobiales</taxon>
        <taxon>Methylobacteriaceae</taxon>
        <taxon>Methylobacterium</taxon>
    </lineage>
</organism>
<keyword evidence="1" id="KW-1133">Transmembrane helix</keyword>
<dbReference type="EMBL" id="BPQH01000007">
    <property type="protein sequence ID" value="GJD49842.1"/>
    <property type="molecule type" value="Genomic_DNA"/>
</dbReference>
<accession>A0ABQ4QWS6</accession>
<evidence type="ECO:0000259" key="2">
    <source>
        <dbReference type="Pfam" id="PF02698"/>
    </source>
</evidence>
<dbReference type="InterPro" id="IPR003848">
    <property type="entry name" value="DUF218"/>
</dbReference>
<dbReference type="Pfam" id="PF02698">
    <property type="entry name" value="DUF218"/>
    <property type="match status" value="1"/>
</dbReference>
<feature type="transmembrane region" description="Helical" evidence="1">
    <location>
        <begin position="12"/>
        <end position="33"/>
    </location>
</feature>
<reference evidence="3" key="2">
    <citation type="submission" date="2021-08" db="EMBL/GenBank/DDBJ databases">
        <authorList>
            <person name="Tani A."/>
            <person name="Ola A."/>
            <person name="Ogura Y."/>
            <person name="Katsura K."/>
            <person name="Hayashi T."/>
        </authorList>
    </citation>
    <scope>NUCLEOTIDE SEQUENCE</scope>
    <source>
        <strain evidence="3">KCTC 52305</strain>
    </source>
</reference>
<dbReference type="CDD" id="cd06259">
    <property type="entry name" value="YdcF-like"/>
    <property type="match status" value="1"/>
</dbReference>
<dbReference type="InterPro" id="IPR014729">
    <property type="entry name" value="Rossmann-like_a/b/a_fold"/>
</dbReference>
<comment type="caution">
    <text evidence="3">The sequence shown here is derived from an EMBL/GenBank/DDBJ whole genome shotgun (WGS) entry which is preliminary data.</text>
</comment>
<reference evidence="3" key="1">
    <citation type="journal article" date="2021" name="Front. Microbiol.">
        <title>Comprehensive Comparative Genomics and Phenotyping of Methylobacterium Species.</title>
        <authorList>
            <person name="Alessa O."/>
            <person name="Ogura Y."/>
            <person name="Fujitani Y."/>
            <person name="Takami H."/>
            <person name="Hayashi T."/>
            <person name="Sahin N."/>
            <person name="Tani A."/>
        </authorList>
    </citation>
    <scope>NUCLEOTIDE SEQUENCE</scope>
    <source>
        <strain evidence="3">KCTC 52305</strain>
    </source>
</reference>
<dbReference type="PANTHER" id="PTHR30336">
    <property type="entry name" value="INNER MEMBRANE PROTEIN, PROBABLE PERMEASE"/>
    <property type="match status" value="1"/>
</dbReference>
<keyword evidence="1" id="KW-0812">Transmembrane</keyword>
<protein>
    <recommendedName>
        <fullName evidence="2">DUF218 domain-containing protein</fullName>
    </recommendedName>
</protein>
<dbReference type="InterPro" id="IPR051599">
    <property type="entry name" value="Cell_Envelope_Assoc"/>
</dbReference>